<gene>
    <name evidence="1" type="ORF">LOK49_LG02G01788</name>
</gene>
<reference evidence="1 2" key="1">
    <citation type="journal article" date="2022" name="Plant J.">
        <title>Chromosome-level genome of Camellia lanceoleosa provides a valuable resource for understanding genome evolution and self-incompatibility.</title>
        <authorList>
            <person name="Gong W."/>
            <person name="Xiao S."/>
            <person name="Wang L."/>
            <person name="Liao Z."/>
            <person name="Chang Y."/>
            <person name="Mo W."/>
            <person name="Hu G."/>
            <person name="Li W."/>
            <person name="Zhao G."/>
            <person name="Zhu H."/>
            <person name="Hu X."/>
            <person name="Ji K."/>
            <person name="Xiang X."/>
            <person name="Song Q."/>
            <person name="Yuan D."/>
            <person name="Jin S."/>
            <person name="Zhang L."/>
        </authorList>
    </citation>
    <scope>NUCLEOTIDE SEQUENCE [LARGE SCALE GENOMIC DNA]</scope>
    <source>
        <strain evidence="1">SQ_2022a</strain>
    </source>
</reference>
<dbReference type="Proteomes" id="UP001060215">
    <property type="component" value="Chromosome 3"/>
</dbReference>
<evidence type="ECO:0000313" key="2">
    <source>
        <dbReference type="Proteomes" id="UP001060215"/>
    </source>
</evidence>
<dbReference type="EMBL" id="CM045760">
    <property type="protein sequence ID" value="KAI8028022.1"/>
    <property type="molecule type" value="Genomic_DNA"/>
</dbReference>
<comment type="caution">
    <text evidence="1">The sequence shown here is derived from an EMBL/GenBank/DDBJ whole genome shotgun (WGS) entry which is preliminary data.</text>
</comment>
<sequence length="209" mass="23810">MRLSSSGFSQQSPKVESLCSCSGGQAIAVIYFRAGYAPTDYPSESFKLDGISIDLPYAQLKVMFVPELSVMHVEPNLSKQSVLTVVSAYTQGSHNSSKQVYLYDISQNIWTSKHHVNLFGHRFVSRVGNKDTAVFKNTLYWYNKNHQRRNAYEWEIGNLLSKKLKGFGIAGRMMEDFRVQIDNYLFHLSGKLFWFGMKSLVVLYIAPNL</sequence>
<proteinExistence type="predicted"/>
<evidence type="ECO:0000313" key="1">
    <source>
        <dbReference type="EMBL" id="KAI8028022.1"/>
    </source>
</evidence>
<name>A0ACC0IQ33_9ERIC</name>
<organism evidence="1 2">
    <name type="scientific">Camellia lanceoleosa</name>
    <dbReference type="NCBI Taxonomy" id="1840588"/>
    <lineage>
        <taxon>Eukaryota</taxon>
        <taxon>Viridiplantae</taxon>
        <taxon>Streptophyta</taxon>
        <taxon>Embryophyta</taxon>
        <taxon>Tracheophyta</taxon>
        <taxon>Spermatophyta</taxon>
        <taxon>Magnoliopsida</taxon>
        <taxon>eudicotyledons</taxon>
        <taxon>Gunneridae</taxon>
        <taxon>Pentapetalae</taxon>
        <taxon>asterids</taxon>
        <taxon>Ericales</taxon>
        <taxon>Theaceae</taxon>
        <taxon>Camellia</taxon>
    </lineage>
</organism>
<protein>
    <submittedName>
        <fullName evidence="1">Uncharacterized protein</fullName>
    </submittedName>
</protein>
<keyword evidence="2" id="KW-1185">Reference proteome</keyword>
<accession>A0ACC0IQ33</accession>